<name>A0A9D4FHE9_DREPO</name>
<proteinExistence type="predicted"/>
<reference evidence="2" key="1">
    <citation type="journal article" date="2019" name="bioRxiv">
        <title>The Genome of the Zebra Mussel, Dreissena polymorpha: A Resource for Invasive Species Research.</title>
        <authorList>
            <person name="McCartney M.A."/>
            <person name="Auch B."/>
            <person name="Kono T."/>
            <person name="Mallez S."/>
            <person name="Zhang Y."/>
            <person name="Obille A."/>
            <person name="Becker A."/>
            <person name="Abrahante J.E."/>
            <person name="Garbe J."/>
            <person name="Badalamenti J.P."/>
            <person name="Herman A."/>
            <person name="Mangelson H."/>
            <person name="Liachko I."/>
            <person name="Sullivan S."/>
            <person name="Sone E.D."/>
            <person name="Koren S."/>
            <person name="Silverstein K.A.T."/>
            <person name="Beckman K.B."/>
            <person name="Gohl D.M."/>
        </authorList>
    </citation>
    <scope>NUCLEOTIDE SEQUENCE</scope>
    <source>
        <strain evidence="2">Duluth1</strain>
        <tissue evidence="2">Whole animal</tissue>
    </source>
</reference>
<comment type="caution">
    <text evidence="2">The sequence shown here is derived from an EMBL/GenBank/DDBJ whole genome shotgun (WGS) entry which is preliminary data.</text>
</comment>
<dbReference type="Proteomes" id="UP000828390">
    <property type="component" value="Unassembled WGS sequence"/>
</dbReference>
<evidence type="ECO:0000313" key="2">
    <source>
        <dbReference type="EMBL" id="KAH3798923.1"/>
    </source>
</evidence>
<feature type="region of interest" description="Disordered" evidence="1">
    <location>
        <begin position="1"/>
        <end position="31"/>
    </location>
</feature>
<evidence type="ECO:0000256" key="1">
    <source>
        <dbReference type="SAM" id="MobiDB-lite"/>
    </source>
</evidence>
<reference evidence="2" key="2">
    <citation type="submission" date="2020-11" db="EMBL/GenBank/DDBJ databases">
        <authorList>
            <person name="McCartney M.A."/>
            <person name="Auch B."/>
            <person name="Kono T."/>
            <person name="Mallez S."/>
            <person name="Becker A."/>
            <person name="Gohl D.M."/>
            <person name="Silverstein K.A.T."/>
            <person name="Koren S."/>
            <person name="Bechman K.B."/>
            <person name="Herman A."/>
            <person name="Abrahante J.E."/>
            <person name="Garbe J."/>
        </authorList>
    </citation>
    <scope>NUCLEOTIDE SEQUENCE</scope>
    <source>
        <strain evidence="2">Duluth1</strain>
        <tissue evidence="2">Whole animal</tissue>
    </source>
</reference>
<accession>A0A9D4FHE9</accession>
<dbReference type="AlphaFoldDB" id="A0A9D4FHE9"/>
<keyword evidence="3" id="KW-1185">Reference proteome</keyword>
<protein>
    <submittedName>
        <fullName evidence="2">Uncharacterized protein</fullName>
    </submittedName>
</protein>
<sequence>MGIVPARLDNILTPTPEASMEKKKASTQKLQKGRVLTSSQIVDELRVRDVKISIQH</sequence>
<dbReference type="EMBL" id="JAIWYP010000007">
    <property type="protein sequence ID" value="KAH3798923.1"/>
    <property type="molecule type" value="Genomic_DNA"/>
</dbReference>
<gene>
    <name evidence="2" type="ORF">DPMN_152527</name>
</gene>
<evidence type="ECO:0000313" key="3">
    <source>
        <dbReference type="Proteomes" id="UP000828390"/>
    </source>
</evidence>
<organism evidence="2 3">
    <name type="scientific">Dreissena polymorpha</name>
    <name type="common">Zebra mussel</name>
    <name type="synonym">Mytilus polymorpha</name>
    <dbReference type="NCBI Taxonomy" id="45954"/>
    <lineage>
        <taxon>Eukaryota</taxon>
        <taxon>Metazoa</taxon>
        <taxon>Spiralia</taxon>
        <taxon>Lophotrochozoa</taxon>
        <taxon>Mollusca</taxon>
        <taxon>Bivalvia</taxon>
        <taxon>Autobranchia</taxon>
        <taxon>Heteroconchia</taxon>
        <taxon>Euheterodonta</taxon>
        <taxon>Imparidentia</taxon>
        <taxon>Neoheterodontei</taxon>
        <taxon>Myida</taxon>
        <taxon>Dreissenoidea</taxon>
        <taxon>Dreissenidae</taxon>
        <taxon>Dreissena</taxon>
    </lineage>
</organism>